<dbReference type="Gene3D" id="2.60.120.260">
    <property type="entry name" value="Galactose-binding domain-like"/>
    <property type="match status" value="1"/>
</dbReference>
<evidence type="ECO:0000313" key="9">
    <source>
        <dbReference type="Proteomes" id="UP000026960"/>
    </source>
</evidence>
<dbReference type="InterPro" id="IPR017853">
    <property type="entry name" value="GH"/>
</dbReference>
<dbReference type="PANTHER" id="PTHR31490">
    <property type="entry name" value="GLYCOSYL HYDROLASE"/>
    <property type="match status" value="1"/>
</dbReference>
<dbReference type="eggNOG" id="ENOG502QSCW">
    <property type="taxonomic scope" value="Eukaryota"/>
</dbReference>
<accession>A0A0D3FF36</accession>
<dbReference type="InterPro" id="IPR001000">
    <property type="entry name" value="GH10_dom"/>
</dbReference>
<reference evidence="8" key="1">
    <citation type="journal article" date="2009" name="Rice">
        <title>De Novo Next Generation Sequencing of Plant Genomes.</title>
        <authorList>
            <person name="Rounsley S."/>
            <person name="Marri P.R."/>
            <person name="Yu Y."/>
            <person name="He R."/>
            <person name="Sisneros N."/>
            <person name="Goicoechea J.L."/>
            <person name="Lee S.J."/>
            <person name="Angelova A."/>
            <person name="Kudrna D."/>
            <person name="Luo M."/>
            <person name="Affourtit J."/>
            <person name="Desany B."/>
            <person name="Knight J."/>
            <person name="Niazi F."/>
            <person name="Egholm M."/>
            <person name="Wing R.A."/>
        </authorList>
    </citation>
    <scope>NUCLEOTIDE SEQUENCE [LARGE SCALE GENOMIC DNA]</scope>
    <source>
        <strain evidence="8">cv. IRGC 105608</strain>
    </source>
</reference>
<evidence type="ECO:0000256" key="4">
    <source>
        <dbReference type="ARBA" id="ARBA00023277"/>
    </source>
</evidence>
<dbReference type="AlphaFoldDB" id="A0A0D3FF36"/>
<dbReference type="Pfam" id="PF00331">
    <property type="entry name" value="Glyco_hydro_10"/>
    <property type="match status" value="1"/>
</dbReference>
<keyword evidence="4" id="KW-0119">Carbohydrate metabolism</keyword>
<dbReference type="SUPFAM" id="SSF49785">
    <property type="entry name" value="Galactose-binding domain-like"/>
    <property type="match status" value="1"/>
</dbReference>
<dbReference type="SMART" id="SM00633">
    <property type="entry name" value="Glyco_10"/>
    <property type="match status" value="1"/>
</dbReference>
<dbReference type="InterPro" id="IPR003305">
    <property type="entry name" value="CenC_carb-bd"/>
</dbReference>
<dbReference type="Pfam" id="PF02018">
    <property type="entry name" value="CBM_4_9"/>
    <property type="match status" value="1"/>
</dbReference>
<keyword evidence="3" id="KW-0378">Hydrolase</keyword>
<dbReference type="PROSITE" id="PS51257">
    <property type="entry name" value="PROKAR_LIPOPROTEIN"/>
    <property type="match status" value="1"/>
</dbReference>
<protein>
    <recommendedName>
        <fullName evidence="7">GH10 domain-containing protein</fullName>
    </recommendedName>
</protein>
<evidence type="ECO:0000256" key="1">
    <source>
        <dbReference type="ARBA" id="ARBA00007495"/>
    </source>
</evidence>
<keyword evidence="9" id="KW-1185">Reference proteome</keyword>
<feature type="signal peptide" evidence="6">
    <location>
        <begin position="1"/>
        <end position="20"/>
    </location>
</feature>
<proteinExistence type="inferred from homology"/>
<feature type="chain" id="PRO_5002275640" description="GH10 domain-containing protein" evidence="6">
    <location>
        <begin position="21"/>
        <end position="507"/>
    </location>
</feature>
<dbReference type="InterPro" id="IPR008979">
    <property type="entry name" value="Galactose-bd-like_sf"/>
</dbReference>
<keyword evidence="2" id="KW-0677">Repeat</keyword>
<evidence type="ECO:0000256" key="5">
    <source>
        <dbReference type="ARBA" id="ARBA00023326"/>
    </source>
</evidence>
<evidence type="ECO:0000256" key="6">
    <source>
        <dbReference type="SAM" id="SignalP"/>
    </source>
</evidence>
<dbReference type="Proteomes" id="UP000026960">
    <property type="component" value="Chromosome 3"/>
</dbReference>
<dbReference type="PANTHER" id="PTHR31490:SF84">
    <property type="entry name" value="OS03G0201500 PROTEIN"/>
    <property type="match status" value="1"/>
</dbReference>
<dbReference type="PROSITE" id="PS51760">
    <property type="entry name" value="GH10_2"/>
    <property type="match status" value="1"/>
</dbReference>
<organism evidence="8">
    <name type="scientific">Oryza barthii</name>
    <dbReference type="NCBI Taxonomy" id="65489"/>
    <lineage>
        <taxon>Eukaryota</taxon>
        <taxon>Viridiplantae</taxon>
        <taxon>Streptophyta</taxon>
        <taxon>Embryophyta</taxon>
        <taxon>Tracheophyta</taxon>
        <taxon>Spermatophyta</taxon>
        <taxon>Magnoliopsida</taxon>
        <taxon>Liliopsida</taxon>
        <taxon>Poales</taxon>
        <taxon>Poaceae</taxon>
        <taxon>BOP clade</taxon>
        <taxon>Oryzoideae</taxon>
        <taxon>Oryzeae</taxon>
        <taxon>Oryzinae</taxon>
        <taxon>Oryza</taxon>
    </lineage>
</organism>
<dbReference type="EnsemblPlants" id="OBART03G07280.1">
    <property type="protein sequence ID" value="OBART03G07280.1"/>
    <property type="gene ID" value="OBART03G07280"/>
</dbReference>
<dbReference type="GO" id="GO:0031176">
    <property type="term" value="F:endo-1,4-beta-xylanase activity"/>
    <property type="evidence" value="ECO:0007669"/>
    <property type="project" value="UniProtKB-ARBA"/>
</dbReference>
<dbReference type="Gene3D" id="3.20.20.80">
    <property type="entry name" value="Glycosidases"/>
    <property type="match status" value="1"/>
</dbReference>
<feature type="domain" description="GH10" evidence="7">
    <location>
        <begin position="202"/>
        <end position="328"/>
    </location>
</feature>
<dbReference type="STRING" id="65489.A0A0D3FF36"/>
<evidence type="ECO:0000256" key="2">
    <source>
        <dbReference type="ARBA" id="ARBA00022737"/>
    </source>
</evidence>
<comment type="similarity">
    <text evidence="1">Belongs to the glycosyl hydrolase 10 (cellulase F) family.</text>
</comment>
<sequence length="507" mass="55960">MGKLLFLLAWITLLQGCCMCLPEPPEPQYGGGVVRNADFSVGLHGWSAFGYGSLAEGSSPAGNRYAVATNRTRPYQSVSQKVLLQNDTHYTLSAWLQVSDGVADVRVVVKAAGDFIHAGGVAAKSGCWSMLKGGLTTVSGGRAEIYFESNATADIWVDSVSLKPFTKEEWSNHRDASASTARRKTVRLQATDSAGNPLPGAAVSLENVRNGFPLGAAMSGEILRNPSYQRWFASRFTVTTFENEMKWYSTEPAPGREDYSVPDAMLEFARSHGIAVRGHNVFWDDPNQQPRWVQGLPYPQLLAAASRRIRSVVARYAGKLIAWDVVNENLHFSFFERRFGWDASTAFYAAARMLDTGSTLMFMNEYNTLEQPGDMAALPARYVQRLKQIIGGYPQTYYLEEILREAYAHPAVQGVILWAAWRPQGCYVMCLTDNDFNNLPQGDVVDRLITEWSTAPRAGTTDAEGFIQAELAHGEYKVTVTHPSLNTSVSQSVKVEMGSGSHYFIQV</sequence>
<dbReference type="SUPFAM" id="SSF51445">
    <property type="entry name" value="(Trans)glycosidases"/>
    <property type="match status" value="1"/>
</dbReference>
<dbReference type="GO" id="GO:0000272">
    <property type="term" value="P:polysaccharide catabolic process"/>
    <property type="evidence" value="ECO:0007669"/>
    <property type="project" value="UniProtKB-KW"/>
</dbReference>
<dbReference type="InterPro" id="IPR044846">
    <property type="entry name" value="GH10"/>
</dbReference>
<dbReference type="PaxDb" id="65489-OBART03G07280.1"/>
<evidence type="ECO:0000256" key="3">
    <source>
        <dbReference type="ARBA" id="ARBA00022801"/>
    </source>
</evidence>
<evidence type="ECO:0000313" key="8">
    <source>
        <dbReference type="EnsemblPlants" id="OBART03G07280.1"/>
    </source>
</evidence>
<keyword evidence="6" id="KW-0732">Signal</keyword>
<dbReference type="HOGENOM" id="CLU_008797_4_0_1"/>
<reference evidence="8" key="2">
    <citation type="submission" date="2015-03" db="UniProtKB">
        <authorList>
            <consortium name="EnsemblPlants"/>
        </authorList>
    </citation>
    <scope>IDENTIFICATION</scope>
</reference>
<dbReference type="Gramene" id="OBART03G07280.1">
    <property type="protein sequence ID" value="OBART03G07280.1"/>
    <property type="gene ID" value="OBART03G07280"/>
</dbReference>
<evidence type="ECO:0000259" key="7">
    <source>
        <dbReference type="PROSITE" id="PS51760"/>
    </source>
</evidence>
<name>A0A0D3FF36_9ORYZ</name>
<keyword evidence="5" id="KW-0624">Polysaccharide degradation</keyword>